<sequence length="319" mass="37053">MHKAKFQRIAKNFAYDFDLSRIDRRHLSSYCKFMGINDYGPQFILKKRLEKYMDYLDQDDKLLLQDNTVDTLTVQELSHAVEERGMKSVDQQEENMRRALKYWLSASQADPKVPADPPLPEENTFIEPYVPRKRPRLTEDQLKSHSVTVNYDRIANADLGLFRRVHRHLDNVTETLSPISTRSNNSFSRFDRIFDMDTFKSKSHSVVSSLRDHSLRDDISEVTKSETSKSEASMLNRLKTMQERITVFERPQSSFTQRLEEHQTTKPPPSSIERPLEPLLEEPVAYEQQQDTHTSMDNNLSPSKPSSPALSAKGKEKED</sequence>
<feature type="domain" description="Letm1 RBD" evidence="9">
    <location>
        <begin position="1"/>
        <end position="181"/>
    </location>
</feature>
<proteinExistence type="predicted"/>
<keyword evidence="2" id="KW-0812">Transmembrane</keyword>
<evidence type="ECO:0000256" key="3">
    <source>
        <dbReference type="ARBA" id="ARBA00022792"/>
    </source>
</evidence>
<name>A0A367INR2_RHIST</name>
<keyword evidence="11" id="KW-1185">Reference proteome</keyword>
<feature type="region of interest" description="Disordered" evidence="8">
    <location>
        <begin position="250"/>
        <end position="319"/>
    </location>
</feature>
<evidence type="ECO:0000256" key="4">
    <source>
        <dbReference type="ARBA" id="ARBA00022989"/>
    </source>
</evidence>
<reference evidence="10 11" key="1">
    <citation type="journal article" date="2018" name="G3 (Bethesda)">
        <title>Phylogenetic and Phylogenomic Definition of Rhizopus Species.</title>
        <authorList>
            <person name="Gryganskyi A.P."/>
            <person name="Golan J."/>
            <person name="Dolatabadi S."/>
            <person name="Mondo S."/>
            <person name="Robb S."/>
            <person name="Idnurm A."/>
            <person name="Muszewska A."/>
            <person name="Steczkiewicz K."/>
            <person name="Masonjones S."/>
            <person name="Liao H.L."/>
            <person name="Gajdeczka M.T."/>
            <person name="Anike F."/>
            <person name="Vuek A."/>
            <person name="Anishchenko I.M."/>
            <person name="Voigt K."/>
            <person name="de Hoog G.S."/>
            <person name="Smith M.E."/>
            <person name="Heitman J."/>
            <person name="Vilgalys R."/>
            <person name="Stajich J.E."/>
        </authorList>
    </citation>
    <scope>NUCLEOTIDE SEQUENCE [LARGE SCALE GENOMIC DNA]</scope>
    <source>
        <strain evidence="10 11">LSU 92-RS-03</strain>
    </source>
</reference>
<dbReference type="GO" id="GO:0043022">
    <property type="term" value="F:ribosome binding"/>
    <property type="evidence" value="ECO:0007669"/>
    <property type="project" value="InterPro"/>
</dbReference>
<comment type="subcellular location">
    <subcellularLocation>
        <location evidence="1">Mitochondrion inner membrane</location>
        <topology evidence="1">Single-pass membrane protein</topology>
    </subcellularLocation>
</comment>
<dbReference type="PANTHER" id="PTHR14009">
    <property type="entry name" value="LEUCINE ZIPPER-EF-HAND CONTAINING TRANSMEMBRANE PROTEIN"/>
    <property type="match status" value="1"/>
</dbReference>
<dbReference type="InterPro" id="IPR044202">
    <property type="entry name" value="LETM1/MDM38-like"/>
</dbReference>
<feature type="compositionally biased region" description="Low complexity" evidence="8">
    <location>
        <begin position="271"/>
        <end position="283"/>
    </location>
</feature>
<feature type="compositionally biased region" description="Low complexity" evidence="8">
    <location>
        <begin position="300"/>
        <end position="312"/>
    </location>
</feature>
<evidence type="ECO:0000256" key="6">
    <source>
        <dbReference type="ARBA" id="ARBA00023136"/>
    </source>
</evidence>
<evidence type="ECO:0000256" key="8">
    <source>
        <dbReference type="SAM" id="MobiDB-lite"/>
    </source>
</evidence>
<organism evidence="10 11">
    <name type="scientific">Rhizopus stolonifer</name>
    <name type="common">Rhizopus nigricans</name>
    <dbReference type="NCBI Taxonomy" id="4846"/>
    <lineage>
        <taxon>Eukaryota</taxon>
        <taxon>Fungi</taxon>
        <taxon>Fungi incertae sedis</taxon>
        <taxon>Mucoromycota</taxon>
        <taxon>Mucoromycotina</taxon>
        <taxon>Mucoromycetes</taxon>
        <taxon>Mucorales</taxon>
        <taxon>Mucorineae</taxon>
        <taxon>Rhizopodaceae</taxon>
        <taxon>Rhizopus</taxon>
    </lineage>
</organism>
<dbReference type="GO" id="GO:0030003">
    <property type="term" value="P:intracellular monoatomic cation homeostasis"/>
    <property type="evidence" value="ECO:0007669"/>
    <property type="project" value="TreeGrafter"/>
</dbReference>
<evidence type="ECO:0000256" key="2">
    <source>
        <dbReference type="ARBA" id="ARBA00022692"/>
    </source>
</evidence>
<evidence type="ECO:0000256" key="7">
    <source>
        <dbReference type="PROSITE-ProRule" id="PRU01094"/>
    </source>
</evidence>
<evidence type="ECO:0000256" key="5">
    <source>
        <dbReference type="ARBA" id="ARBA00023128"/>
    </source>
</evidence>
<dbReference type="Pfam" id="PF07766">
    <property type="entry name" value="LETM1_RBD"/>
    <property type="match status" value="1"/>
</dbReference>
<dbReference type="EMBL" id="PJQM01006765">
    <property type="protein sequence ID" value="RCH79141.1"/>
    <property type="molecule type" value="Genomic_DNA"/>
</dbReference>
<evidence type="ECO:0000313" key="11">
    <source>
        <dbReference type="Proteomes" id="UP000253551"/>
    </source>
</evidence>
<dbReference type="AlphaFoldDB" id="A0A367INR2"/>
<protein>
    <recommendedName>
        <fullName evidence="9">Letm1 RBD domain-containing protein</fullName>
    </recommendedName>
</protein>
<dbReference type="GO" id="GO:0005743">
    <property type="term" value="C:mitochondrial inner membrane"/>
    <property type="evidence" value="ECO:0007669"/>
    <property type="project" value="UniProtKB-SubCell"/>
</dbReference>
<dbReference type="PANTHER" id="PTHR14009:SF1">
    <property type="entry name" value="MITOCHONDRIAL PROTON_CALCIUM EXCHANGER PROTEIN"/>
    <property type="match status" value="1"/>
</dbReference>
<keyword evidence="4" id="KW-1133">Transmembrane helix</keyword>
<dbReference type="InterPro" id="IPR033122">
    <property type="entry name" value="LETM1-like_RBD"/>
</dbReference>
<dbReference type="Proteomes" id="UP000253551">
    <property type="component" value="Unassembled WGS sequence"/>
</dbReference>
<dbReference type="STRING" id="4846.A0A367INR2"/>
<evidence type="ECO:0000259" key="9">
    <source>
        <dbReference type="PROSITE" id="PS51758"/>
    </source>
</evidence>
<gene>
    <name evidence="10" type="ORF">CU098_004820</name>
</gene>
<keyword evidence="3" id="KW-0999">Mitochondrion inner membrane</keyword>
<evidence type="ECO:0000313" key="10">
    <source>
        <dbReference type="EMBL" id="RCH79141.1"/>
    </source>
</evidence>
<dbReference type="PROSITE" id="PS51758">
    <property type="entry name" value="LETM1_RBD"/>
    <property type="match status" value="1"/>
</dbReference>
<keyword evidence="6" id="KW-0472">Membrane</keyword>
<comment type="caution">
    <text evidence="10">The sequence shown here is derived from an EMBL/GenBank/DDBJ whole genome shotgun (WGS) entry which is preliminary data.</text>
</comment>
<feature type="non-terminal residue" evidence="10">
    <location>
        <position position="319"/>
    </location>
</feature>
<evidence type="ECO:0000256" key="1">
    <source>
        <dbReference type="ARBA" id="ARBA00004434"/>
    </source>
</evidence>
<dbReference type="OrthoDB" id="73691at2759"/>
<keyword evidence="5 7" id="KW-0496">Mitochondrion</keyword>
<feature type="compositionally biased region" description="Polar residues" evidence="8">
    <location>
        <begin position="287"/>
        <end position="299"/>
    </location>
</feature>
<accession>A0A367INR2</accession>